<comment type="caution">
    <text evidence="3">The sequence shown here is derived from an EMBL/GenBank/DDBJ whole genome shotgun (WGS) entry which is preliminary data.</text>
</comment>
<protein>
    <recommendedName>
        <fullName evidence="6">Pentatricopeptide repeat-containing protein</fullName>
    </recommendedName>
</protein>
<dbReference type="InterPro" id="IPR011990">
    <property type="entry name" value="TPR-like_helical_dom_sf"/>
</dbReference>
<name>A0A9P1DU39_9DINO</name>
<dbReference type="Pfam" id="PF01535">
    <property type="entry name" value="PPR"/>
    <property type="match status" value="4"/>
</dbReference>
<evidence type="ECO:0000313" key="3">
    <source>
        <dbReference type="EMBL" id="CAI4015511.1"/>
    </source>
</evidence>
<dbReference type="PANTHER" id="PTHR47447">
    <property type="entry name" value="OS03G0856100 PROTEIN"/>
    <property type="match status" value="1"/>
</dbReference>
<dbReference type="Proteomes" id="UP001152797">
    <property type="component" value="Unassembled WGS sequence"/>
</dbReference>
<sequence length="449" mass="49762">MILVAQLVSFPNGILGDGSGKELFTSLVQSGIRVSKAGERCHIPVDKVIYSCLINAGLESKQLKRIPDLLKKFSQASLRAKDHILHFRCYVQLGQADDALRLFRRLAPEVTNLMLNLSLHACVNQRDPEAAYALLLEAKEMERHLKEKIVDVVSYNTVLKGFSAAKCSDRCFDCMKDLIDHGLQPNEISLAALMEAEIGEVLLRSTSMGSKLTPGLYKAFLRGLVRANQISKAVALYEAMKEQKVALTDIAVFSVLIKALVDQRDSSKAFELVEDLKAGGLQLDDLLLTHLLEACRHDCNYQLGKKFYQDALDSGVIPSDVTLVTLLKLLGRCAASEEAFQVLKTWESLHKRRPSVIHYTCLMQGCFRSKNYELAWASYQLMLENGIQPDDTTISTMISGMVQGHQWDKVLPLAPLASLATLRLAANKAPEQEMGQLKALMKKASQKGA</sequence>
<evidence type="ECO:0000313" key="5">
    <source>
        <dbReference type="Proteomes" id="UP001152797"/>
    </source>
</evidence>
<dbReference type="Pfam" id="PF13041">
    <property type="entry name" value="PPR_2"/>
    <property type="match status" value="1"/>
</dbReference>
<feature type="repeat" description="PPR" evidence="2">
    <location>
        <begin position="213"/>
        <end position="247"/>
    </location>
</feature>
<organism evidence="3">
    <name type="scientific">Cladocopium goreaui</name>
    <dbReference type="NCBI Taxonomy" id="2562237"/>
    <lineage>
        <taxon>Eukaryota</taxon>
        <taxon>Sar</taxon>
        <taxon>Alveolata</taxon>
        <taxon>Dinophyceae</taxon>
        <taxon>Suessiales</taxon>
        <taxon>Symbiodiniaceae</taxon>
        <taxon>Cladocopium</taxon>
    </lineage>
</organism>
<evidence type="ECO:0008006" key="6">
    <source>
        <dbReference type="Google" id="ProtNLM"/>
    </source>
</evidence>
<dbReference type="AlphaFoldDB" id="A0A9P1DU39"/>
<feature type="repeat" description="PPR" evidence="2">
    <location>
        <begin position="151"/>
        <end position="185"/>
    </location>
</feature>
<dbReference type="PANTHER" id="PTHR47447:SF17">
    <property type="entry name" value="OS12G0638900 PROTEIN"/>
    <property type="match status" value="1"/>
</dbReference>
<reference evidence="3" key="1">
    <citation type="submission" date="2022-10" db="EMBL/GenBank/DDBJ databases">
        <authorList>
            <person name="Chen Y."/>
            <person name="Dougan E. K."/>
            <person name="Chan C."/>
            <person name="Rhodes N."/>
            <person name="Thang M."/>
        </authorList>
    </citation>
    <scope>NUCLEOTIDE SEQUENCE</scope>
</reference>
<dbReference type="EMBL" id="CAMXCT020006534">
    <property type="protein sequence ID" value="CAL1168886.1"/>
    <property type="molecule type" value="Genomic_DNA"/>
</dbReference>
<evidence type="ECO:0000256" key="2">
    <source>
        <dbReference type="PROSITE-ProRule" id="PRU00708"/>
    </source>
</evidence>
<dbReference type="PROSITE" id="PS51375">
    <property type="entry name" value="PPR"/>
    <property type="match status" value="4"/>
</dbReference>
<dbReference type="EMBL" id="CAMXCT030006534">
    <property type="protein sequence ID" value="CAL4802823.1"/>
    <property type="molecule type" value="Genomic_DNA"/>
</dbReference>
<feature type="repeat" description="PPR" evidence="2">
    <location>
        <begin position="249"/>
        <end position="283"/>
    </location>
</feature>
<keyword evidence="5" id="KW-1185">Reference proteome</keyword>
<dbReference type="EMBL" id="CAMXCT010006534">
    <property type="protein sequence ID" value="CAI4015511.1"/>
    <property type="molecule type" value="Genomic_DNA"/>
</dbReference>
<dbReference type="Gene3D" id="1.25.40.10">
    <property type="entry name" value="Tetratricopeptide repeat domain"/>
    <property type="match status" value="3"/>
</dbReference>
<dbReference type="NCBIfam" id="TIGR00756">
    <property type="entry name" value="PPR"/>
    <property type="match status" value="3"/>
</dbReference>
<dbReference type="SUPFAM" id="SSF81901">
    <property type="entry name" value="HCP-like"/>
    <property type="match status" value="1"/>
</dbReference>
<reference evidence="4" key="2">
    <citation type="submission" date="2024-04" db="EMBL/GenBank/DDBJ databases">
        <authorList>
            <person name="Chen Y."/>
            <person name="Shah S."/>
            <person name="Dougan E. K."/>
            <person name="Thang M."/>
            <person name="Chan C."/>
        </authorList>
    </citation>
    <scope>NUCLEOTIDE SEQUENCE [LARGE SCALE GENOMIC DNA]</scope>
</reference>
<proteinExistence type="predicted"/>
<gene>
    <name evidence="3" type="ORF">C1SCF055_LOCUS40335</name>
</gene>
<dbReference type="OrthoDB" id="185373at2759"/>
<evidence type="ECO:0000313" key="4">
    <source>
        <dbReference type="EMBL" id="CAL1168886.1"/>
    </source>
</evidence>
<accession>A0A9P1DU39</accession>
<dbReference type="InterPro" id="IPR002885">
    <property type="entry name" value="PPR_rpt"/>
</dbReference>
<evidence type="ECO:0000256" key="1">
    <source>
        <dbReference type="ARBA" id="ARBA00022737"/>
    </source>
</evidence>
<keyword evidence="1" id="KW-0677">Repeat</keyword>
<feature type="repeat" description="PPR" evidence="2">
    <location>
        <begin position="355"/>
        <end position="389"/>
    </location>
</feature>